<protein>
    <submittedName>
        <fullName evidence="3">BTB domain-containing protein</fullName>
    </submittedName>
</protein>
<dbReference type="SUPFAM" id="SSF54695">
    <property type="entry name" value="POZ domain"/>
    <property type="match status" value="1"/>
</dbReference>
<organism evidence="2 3">
    <name type="scientific">Panagrolaimus davidi</name>
    <dbReference type="NCBI Taxonomy" id="227884"/>
    <lineage>
        <taxon>Eukaryota</taxon>
        <taxon>Metazoa</taxon>
        <taxon>Ecdysozoa</taxon>
        <taxon>Nematoda</taxon>
        <taxon>Chromadorea</taxon>
        <taxon>Rhabditida</taxon>
        <taxon>Tylenchina</taxon>
        <taxon>Panagrolaimomorpha</taxon>
        <taxon>Panagrolaimoidea</taxon>
        <taxon>Panagrolaimidae</taxon>
        <taxon>Panagrolaimus</taxon>
    </lineage>
</organism>
<name>A0A914QFX0_9BILA</name>
<dbReference type="InterPro" id="IPR011333">
    <property type="entry name" value="SKP1/BTB/POZ_sf"/>
</dbReference>
<dbReference type="PANTHER" id="PTHR24413">
    <property type="entry name" value="SPECKLE-TYPE POZ PROTEIN"/>
    <property type="match status" value="1"/>
</dbReference>
<dbReference type="Proteomes" id="UP000887578">
    <property type="component" value="Unplaced"/>
</dbReference>
<keyword evidence="2" id="KW-1185">Reference proteome</keyword>
<feature type="domain" description="BTB" evidence="1">
    <location>
        <begin position="294"/>
        <end position="356"/>
    </location>
</feature>
<dbReference type="Gene3D" id="3.30.710.10">
    <property type="entry name" value="Potassium Channel Kv1.1, Chain A"/>
    <property type="match status" value="1"/>
</dbReference>
<dbReference type="Gene3D" id="2.60.210.10">
    <property type="entry name" value="Apoptosis, Tumor Necrosis Factor Receptor Associated Protein 2, Chain A"/>
    <property type="match status" value="1"/>
</dbReference>
<accession>A0A914QFX0</accession>
<dbReference type="WBParaSite" id="PDA_v2.g30757.t1">
    <property type="protein sequence ID" value="PDA_v2.g30757.t1"/>
    <property type="gene ID" value="PDA_v2.g30757"/>
</dbReference>
<dbReference type="SUPFAM" id="SSF49599">
    <property type="entry name" value="TRAF domain-like"/>
    <property type="match status" value="2"/>
</dbReference>
<dbReference type="InterPro" id="IPR008974">
    <property type="entry name" value="TRAF-like"/>
</dbReference>
<dbReference type="SMART" id="SM00225">
    <property type="entry name" value="BTB"/>
    <property type="match status" value="1"/>
</dbReference>
<dbReference type="PROSITE" id="PS50097">
    <property type="entry name" value="BTB"/>
    <property type="match status" value="1"/>
</dbReference>
<dbReference type="InterPro" id="IPR000210">
    <property type="entry name" value="BTB/POZ_dom"/>
</dbReference>
<evidence type="ECO:0000259" key="1">
    <source>
        <dbReference type="PROSITE" id="PS50097"/>
    </source>
</evidence>
<evidence type="ECO:0000313" key="2">
    <source>
        <dbReference type="Proteomes" id="UP000887578"/>
    </source>
</evidence>
<dbReference type="CDD" id="cd18186">
    <property type="entry name" value="BTB_POZ_ZBTB_KLHL-like"/>
    <property type="match status" value="1"/>
</dbReference>
<reference evidence="3" key="1">
    <citation type="submission" date="2022-11" db="UniProtKB">
        <authorList>
            <consortium name="WormBaseParasite"/>
        </authorList>
    </citation>
    <scope>IDENTIFICATION</scope>
</reference>
<evidence type="ECO:0000313" key="3">
    <source>
        <dbReference type="WBParaSite" id="PDA_v2.g30757.t1"/>
    </source>
</evidence>
<sequence>MEIICPFEAEWKFHKADLMHLKDCKTGFLKGKCFYSPNIPGLQYCLQIYPNDDGLTLVYLHVNGSNERKIKAEFSISVEAADFFVDFYYIYETITGRGTCFGETPDFFDAKNKFFVNGEITIKVKGTFKAPRPLIPEISTPISFQWKIKESDLKEIINDESYKGRLCSMRINAFHNAKYYLQINPSKIRQGVNEAQTWLSLFVEMGGETKIEATVDLSIDSAQLYSRFKHVFEKSGGWGTCLCSTADLFDPSKGFIEDGYLTINANGILMKEKKQFITLNYKRSLAPKSFNGDKDFSIVVDGKEVLVHKKLLIDSSHVLAGMFESGMKEAVEGKMVIVDFPFKIVECAIKLLYGDRGTCKLVLEDLLLLYKFSDKYRIQFMMDLVEYHLIKHISPTNVVQLTQFSSPDSFNIKKLHQSCIKFLIKCFKEEIPINASESLNKDLVFNIFTNGFHPTITNKL</sequence>
<dbReference type="Pfam" id="PF00651">
    <property type="entry name" value="BTB"/>
    <property type="match status" value="1"/>
</dbReference>
<dbReference type="AlphaFoldDB" id="A0A914QFX0"/>
<proteinExistence type="predicted"/>